<name>A0A843WNV3_COLES</name>
<accession>A0A843WNV3</accession>
<keyword evidence="2" id="KW-1185">Reference proteome</keyword>
<organism evidence="1 2">
    <name type="scientific">Colocasia esculenta</name>
    <name type="common">Wild taro</name>
    <name type="synonym">Arum esculentum</name>
    <dbReference type="NCBI Taxonomy" id="4460"/>
    <lineage>
        <taxon>Eukaryota</taxon>
        <taxon>Viridiplantae</taxon>
        <taxon>Streptophyta</taxon>
        <taxon>Embryophyta</taxon>
        <taxon>Tracheophyta</taxon>
        <taxon>Spermatophyta</taxon>
        <taxon>Magnoliopsida</taxon>
        <taxon>Liliopsida</taxon>
        <taxon>Araceae</taxon>
        <taxon>Aroideae</taxon>
        <taxon>Colocasieae</taxon>
        <taxon>Colocasia</taxon>
    </lineage>
</organism>
<protein>
    <submittedName>
        <fullName evidence="1">Uncharacterized protein</fullName>
    </submittedName>
</protein>
<dbReference type="EMBL" id="NMUH01005586">
    <property type="protein sequence ID" value="MQM13163.1"/>
    <property type="molecule type" value="Genomic_DNA"/>
</dbReference>
<dbReference type="AlphaFoldDB" id="A0A843WNV3"/>
<gene>
    <name evidence="1" type="ORF">Taro_046085</name>
</gene>
<evidence type="ECO:0000313" key="2">
    <source>
        <dbReference type="Proteomes" id="UP000652761"/>
    </source>
</evidence>
<reference evidence="1" key="1">
    <citation type="submission" date="2017-07" db="EMBL/GenBank/DDBJ databases">
        <title>Taro Niue Genome Assembly and Annotation.</title>
        <authorList>
            <person name="Atibalentja N."/>
            <person name="Keating K."/>
            <person name="Fields C.J."/>
        </authorList>
    </citation>
    <scope>NUCLEOTIDE SEQUENCE</scope>
    <source>
        <strain evidence="1">Niue_2</strain>
        <tissue evidence="1">Leaf</tissue>
    </source>
</reference>
<sequence>MHLRKLNAVPVPDAICKSVIKASFRPDRAEEALSDAEEVVVAPSMEVSDGFWFRMARAAWEPREDDARSVGVPSARRFWRASASSATVGSSKNRDDW</sequence>
<dbReference type="Proteomes" id="UP000652761">
    <property type="component" value="Unassembled WGS sequence"/>
</dbReference>
<evidence type="ECO:0000313" key="1">
    <source>
        <dbReference type="EMBL" id="MQM13163.1"/>
    </source>
</evidence>
<proteinExistence type="predicted"/>
<comment type="caution">
    <text evidence="1">The sequence shown here is derived from an EMBL/GenBank/DDBJ whole genome shotgun (WGS) entry which is preliminary data.</text>
</comment>